<evidence type="ECO:0000313" key="6">
    <source>
        <dbReference type="Proteomes" id="UP001527866"/>
    </source>
</evidence>
<keyword evidence="3" id="KW-1133">Transmembrane helix</keyword>
<dbReference type="Pfam" id="PF03816">
    <property type="entry name" value="LytR_cpsA_psr"/>
    <property type="match status" value="1"/>
</dbReference>
<reference evidence="5 6" key="1">
    <citation type="submission" date="2023-01" db="EMBL/GenBank/DDBJ databases">
        <title>Draft genome sequence of Nocardiopsis sp. RSe5-2 isolated from halophytes.</title>
        <authorList>
            <person name="Duangmal K."/>
            <person name="Chantavorakit T."/>
        </authorList>
    </citation>
    <scope>NUCLEOTIDE SEQUENCE [LARGE SCALE GENOMIC DNA]</scope>
    <source>
        <strain evidence="5 6">RSe5-2</strain>
    </source>
</reference>
<dbReference type="RefSeq" id="WP_270688863.1">
    <property type="nucleotide sequence ID" value="NZ_JAQFWQ010000088.1"/>
</dbReference>
<dbReference type="NCBIfam" id="TIGR00350">
    <property type="entry name" value="lytR_cpsA_psr"/>
    <property type="match status" value="1"/>
</dbReference>
<evidence type="ECO:0000256" key="2">
    <source>
        <dbReference type="SAM" id="MobiDB-lite"/>
    </source>
</evidence>
<organism evidence="5 6">
    <name type="scientific">Nocardiopsis endophytica</name>
    <dbReference type="NCBI Taxonomy" id="3018445"/>
    <lineage>
        <taxon>Bacteria</taxon>
        <taxon>Bacillati</taxon>
        <taxon>Actinomycetota</taxon>
        <taxon>Actinomycetes</taxon>
        <taxon>Streptosporangiales</taxon>
        <taxon>Nocardiopsidaceae</taxon>
        <taxon>Nocardiopsis</taxon>
    </lineage>
</organism>
<feature type="region of interest" description="Disordered" evidence="2">
    <location>
        <begin position="436"/>
        <end position="529"/>
    </location>
</feature>
<dbReference type="PANTHER" id="PTHR33392">
    <property type="entry name" value="POLYISOPRENYL-TEICHOIC ACID--PEPTIDOGLYCAN TEICHOIC ACID TRANSFERASE TAGU"/>
    <property type="match status" value="1"/>
</dbReference>
<feature type="compositionally biased region" description="Gly residues" evidence="2">
    <location>
        <begin position="466"/>
        <end position="480"/>
    </location>
</feature>
<comment type="similarity">
    <text evidence="1">Belongs to the LytR/CpsA/Psr (LCP) family.</text>
</comment>
<comment type="caution">
    <text evidence="5">The sequence shown here is derived from an EMBL/GenBank/DDBJ whole genome shotgun (WGS) entry which is preliminary data.</text>
</comment>
<gene>
    <name evidence="5" type="ORF">O4J56_24030</name>
</gene>
<evidence type="ECO:0000313" key="5">
    <source>
        <dbReference type="EMBL" id="MDA2813735.1"/>
    </source>
</evidence>
<dbReference type="EMBL" id="JAQFWQ010000088">
    <property type="protein sequence ID" value="MDA2813735.1"/>
    <property type="molecule type" value="Genomic_DNA"/>
</dbReference>
<dbReference type="Proteomes" id="UP001527866">
    <property type="component" value="Unassembled WGS sequence"/>
</dbReference>
<name>A0ABT4U9W4_9ACTN</name>
<proteinExistence type="inferred from homology"/>
<sequence length="529" mass="55153">MASPGDEQQEAAARPSGLGRALLLTAASLVLPGIAHLRTGRRTAGIVLLSGYALAIAAIAAAGLLVFGDVALGASMAVQGRWLLTASAIAFVGTVVWMAVVVHSWVITRPRPARRGAAAAGGALVVVLCVVAAAPAAAVMHTSYVTYSTLSSVFGSVDPLGEPPHDAADPWNGRDRIEVLLVGGDSGSNRYGMRNDSTMLASIDVETGDVVLIGIPRNLEDVQFPEGSKLAEAYPPPAGFDDLFNEVYQAVAENPEELAENPGADDPAADTLKSVVGHITGLEPEYYALVDMKGFEGIIDAIGGIDVYLEDPIPYGLEGDILPAGQQHLDGNQALWYGRSRVNSDDYTRMGRQGCLLKYVVEQADPTAVLRGYQDLAGAAKRTLRTDIPQTKVPAFIELADLIDDQGSMKTLQLTPPQVDPAYPDWKTIRQMVSDAVGEQEQAQGDGADSGDAGPGPSPSPSDTPTGGGEDGADGQGQEGQNGQEGPTDGQDGDDATEWQEYTGLDDPSPTTPGRQVGDEAGSLDALCP</sequence>
<keyword evidence="3" id="KW-0472">Membrane</keyword>
<feature type="transmembrane region" description="Helical" evidence="3">
    <location>
        <begin position="118"/>
        <end position="140"/>
    </location>
</feature>
<accession>A0ABT4U9W4</accession>
<feature type="transmembrane region" description="Helical" evidence="3">
    <location>
        <begin position="20"/>
        <end position="37"/>
    </location>
</feature>
<evidence type="ECO:0000256" key="1">
    <source>
        <dbReference type="ARBA" id="ARBA00006068"/>
    </source>
</evidence>
<evidence type="ECO:0000256" key="3">
    <source>
        <dbReference type="SAM" id="Phobius"/>
    </source>
</evidence>
<evidence type="ECO:0000259" key="4">
    <source>
        <dbReference type="Pfam" id="PF03816"/>
    </source>
</evidence>
<feature type="transmembrane region" description="Helical" evidence="3">
    <location>
        <begin position="82"/>
        <end position="106"/>
    </location>
</feature>
<keyword evidence="3" id="KW-0812">Transmembrane</keyword>
<dbReference type="PANTHER" id="PTHR33392:SF6">
    <property type="entry name" value="POLYISOPRENYL-TEICHOIC ACID--PEPTIDOGLYCAN TEICHOIC ACID TRANSFERASE TAGU"/>
    <property type="match status" value="1"/>
</dbReference>
<feature type="domain" description="Cell envelope-related transcriptional attenuator" evidence="4">
    <location>
        <begin position="194"/>
        <end position="364"/>
    </location>
</feature>
<dbReference type="Gene3D" id="3.40.630.190">
    <property type="entry name" value="LCP protein"/>
    <property type="match status" value="1"/>
</dbReference>
<dbReference type="InterPro" id="IPR050922">
    <property type="entry name" value="LytR/CpsA/Psr_CW_biosynth"/>
</dbReference>
<protein>
    <submittedName>
        <fullName evidence="5">LCP family protein</fullName>
    </submittedName>
</protein>
<keyword evidence="6" id="KW-1185">Reference proteome</keyword>
<feature type="transmembrane region" description="Helical" evidence="3">
    <location>
        <begin position="44"/>
        <end position="67"/>
    </location>
</feature>
<dbReference type="InterPro" id="IPR004474">
    <property type="entry name" value="LytR_CpsA_psr"/>
</dbReference>